<gene>
    <name evidence="2" type="ORF">EHS89_14045</name>
</gene>
<evidence type="ECO:0000259" key="1">
    <source>
        <dbReference type="Pfam" id="PF04287"/>
    </source>
</evidence>
<dbReference type="InterPro" id="IPR023376">
    <property type="entry name" value="YqcC-like_dom"/>
</dbReference>
<dbReference type="InterPro" id="IPR007384">
    <property type="entry name" value="UCP006257"/>
</dbReference>
<dbReference type="GO" id="GO:0044010">
    <property type="term" value="P:single-species biofilm formation"/>
    <property type="evidence" value="ECO:0007669"/>
    <property type="project" value="TreeGrafter"/>
</dbReference>
<sequence length="109" mass="12841">MSEKYAELEQVLREIEAEMRVWSLWSANKPSLTALQSVQPFCIDTLSFWQWVQWIMLPKFQQMIEQQLPLPKSSNMAPMIKEALQNNAVKSSKLIEFFDQLDQLLTIKH</sequence>
<dbReference type="RefSeq" id="WP_124926792.1">
    <property type="nucleotide sequence ID" value="NZ_BMOH01000007.1"/>
</dbReference>
<dbReference type="PANTHER" id="PTHR39586">
    <property type="entry name" value="CYTOPLASMIC PROTEIN-RELATED"/>
    <property type="match status" value="1"/>
</dbReference>
<dbReference type="PANTHER" id="PTHR39586:SF1">
    <property type="entry name" value="CYTOPLASMIC PROTEIN"/>
    <property type="match status" value="1"/>
</dbReference>
<dbReference type="Proteomes" id="UP000267535">
    <property type="component" value="Unassembled WGS sequence"/>
</dbReference>
<reference evidence="2 3" key="1">
    <citation type="submission" date="2018-11" db="EMBL/GenBank/DDBJ databases">
        <title>The draft genome sequence of Amphritea balenae JAMM 1525T.</title>
        <authorList>
            <person name="Fang Z."/>
            <person name="Zhang Y."/>
            <person name="Han X."/>
        </authorList>
    </citation>
    <scope>NUCLEOTIDE SEQUENCE [LARGE SCALE GENOMIC DNA]</scope>
    <source>
        <strain evidence="2 3">JAMM 1525</strain>
    </source>
</reference>
<evidence type="ECO:0000313" key="2">
    <source>
        <dbReference type="EMBL" id="RRC98212.1"/>
    </source>
</evidence>
<comment type="caution">
    <text evidence="2">The sequence shown here is derived from an EMBL/GenBank/DDBJ whole genome shotgun (WGS) entry which is preliminary data.</text>
</comment>
<dbReference type="EMBL" id="RQXV01000008">
    <property type="protein sequence ID" value="RRC98212.1"/>
    <property type="molecule type" value="Genomic_DNA"/>
</dbReference>
<dbReference type="Pfam" id="PF04287">
    <property type="entry name" value="DUF446"/>
    <property type="match status" value="1"/>
</dbReference>
<name>A0A3P1SPR9_9GAMM</name>
<accession>A0A3P1SPR9</accession>
<keyword evidence="3" id="KW-1185">Reference proteome</keyword>
<dbReference type="OrthoDB" id="8794567at2"/>
<dbReference type="AlphaFoldDB" id="A0A3P1SPR9"/>
<dbReference type="SUPFAM" id="SSF158452">
    <property type="entry name" value="YqcC-like"/>
    <property type="match status" value="1"/>
</dbReference>
<feature type="domain" description="YqcC-like" evidence="1">
    <location>
        <begin position="8"/>
        <end position="104"/>
    </location>
</feature>
<proteinExistence type="predicted"/>
<dbReference type="InterPro" id="IPR036814">
    <property type="entry name" value="YqcC-like_sf"/>
</dbReference>
<dbReference type="Gene3D" id="1.20.1440.40">
    <property type="entry name" value="YqcC-like"/>
    <property type="match status" value="1"/>
</dbReference>
<evidence type="ECO:0000313" key="3">
    <source>
        <dbReference type="Proteomes" id="UP000267535"/>
    </source>
</evidence>
<protein>
    <submittedName>
        <fullName evidence="2">YqcC family protein</fullName>
    </submittedName>
</protein>
<organism evidence="2 3">
    <name type="scientific">Amphritea balenae</name>
    <dbReference type="NCBI Taxonomy" id="452629"/>
    <lineage>
        <taxon>Bacteria</taxon>
        <taxon>Pseudomonadati</taxon>
        <taxon>Pseudomonadota</taxon>
        <taxon>Gammaproteobacteria</taxon>
        <taxon>Oceanospirillales</taxon>
        <taxon>Oceanospirillaceae</taxon>
        <taxon>Amphritea</taxon>
    </lineage>
</organism>